<protein>
    <recommendedName>
        <fullName evidence="3">Lipoprotein</fullName>
    </recommendedName>
</protein>
<name>A0ABW4X1C5_9BACT</name>
<gene>
    <name evidence="1" type="ORF">ACFSKU_18020</name>
</gene>
<evidence type="ECO:0008006" key="3">
    <source>
        <dbReference type="Google" id="ProtNLM"/>
    </source>
</evidence>
<proteinExistence type="predicted"/>
<sequence length="256" mass="28651">MKKVKIQVRYPLFAGLCAGLMLLTSGCVSTYMPNVPNVPMFTEKKEISAGGHISLKGNISFTSAYAVSDHFAVMLNGSIVDKQGKKNSFQHNLLEAGGGYFTTFGPEDRRILEVYAGYGGGSSTRKKREQREDGTWFMTTRDAEFDKYFLQVNFTSKKKKSLRLLGREYPLNYGTALRASYVDMDKHLLNGSPEKLEDNIFLEPIFYTRMELSPAVQLQYTTGTTIGLKNRDALTAGYSVFSIGAIVNIRKNNRLD</sequence>
<dbReference type="EMBL" id="JBHUHV010000055">
    <property type="protein sequence ID" value="MFD2068793.1"/>
    <property type="molecule type" value="Genomic_DNA"/>
</dbReference>
<comment type="caution">
    <text evidence="1">The sequence shown here is derived from an EMBL/GenBank/DDBJ whole genome shotgun (WGS) entry which is preliminary data.</text>
</comment>
<dbReference type="PROSITE" id="PS51257">
    <property type="entry name" value="PROKAR_LIPOPROTEIN"/>
    <property type="match status" value="1"/>
</dbReference>
<evidence type="ECO:0000313" key="2">
    <source>
        <dbReference type="Proteomes" id="UP001597369"/>
    </source>
</evidence>
<evidence type="ECO:0000313" key="1">
    <source>
        <dbReference type="EMBL" id="MFD2068793.1"/>
    </source>
</evidence>
<accession>A0ABW4X1C5</accession>
<dbReference type="RefSeq" id="WP_229962467.1">
    <property type="nucleotide sequence ID" value="NZ_JAJJWI010000023.1"/>
</dbReference>
<keyword evidence="2" id="KW-1185">Reference proteome</keyword>
<organism evidence="1 2">
    <name type="scientific">Pontibacter silvestris</name>
    <dbReference type="NCBI Taxonomy" id="2305183"/>
    <lineage>
        <taxon>Bacteria</taxon>
        <taxon>Pseudomonadati</taxon>
        <taxon>Bacteroidota</taxon>
        <taxon>Cytophagia</taxon>
        <taxon>Cytophagales</taxon>
        <taxon>Hymenobacteraceae</taxon>
        <taxon>Pontibacter</taxon>
    </lineage>
</organism>
<dbReference type="Proteomes" id="UP001597369">
    <property type="component" value="Unassembled WGS sequence"/>
</dbReference>
<reference evidence="2" key="1">
    <citation type="journal article" date="2019" name="Int. J. Syst. Evol. Microbiol.">
        <title>The Global Catalogue of Microorganisms (GCM) 10K type strain sequencing project: providing services to taxonomists for standard genome sequencing and annotation.</title>
        <authorList>
            <consortium name="The Broad Institute Genomics Platform"/>
            <consortium name="The Broad Institute Genome Sequencing Center for Infectious Disease"/>
            <person name="Wu L."/>
            <person name="Ma J."/>
        </authorList>
    </citation>
    <scope>NUCLEOTIDE SEQUENCE [LARGE SCALE GENOMIC DNA]</scope>
    <source>
        <strain evidence="2">JCM 16545</strain>
    </source>
</reference>